<evidence type="ECO:0000256" key="4">
    <source>
        <dbReference type="ARBA" id="ARBA00022525"/>
    </source>
</evidence>
<dbReference type="EMBL" id="NCKU01000046">
    <property type="protein sequence ID" value="RWS17696.1"/>
    <property type="molecule type" value="Genomic_DNA"/>
</dbReference>
<keyword evidence="8" id="KW-0862">Zinc</keyword>
<dbReference type="Gene3D" id="3.60.21.10">
    <property type="match status" value="1"/>
</dbReference>
<dbReference type="SUPFAM" id="SSF56300">
    <property type="entry name" value="Metallo-dependent phosphatases"/>
    <property type="match status" value="1"/>
</dbReference>
<dbReference type="GO" id="GO:0005615">
    <property type="term" value="C:extracellular space"/>
    <property type="evidence" value="ECO:0007669"/>
    <property type="project" value="TreeGrafter"/>
</dbReference>
<evidence type="ECO:0000313" key="12">
    <source>
        <dbReference type="EMBL" id="RWS17696.1"/>
    </source>
</evidence>
<evidence type="ECO:0000313" key="13">
    <source>
        <dbReference type="Proteomes" id="UP000285301"/>
    </source>
</evidence>
<evidence type="ECO:0000256" key="8">
    <source>
        <dbReference type="ARBA" id="ARBA00022833"/>
    </source>
</evidence>
<gene>
    <name evidence="12" type="ORF">B4U79_07947</name>
</gene>
<organism evidence="12 13">
    <name type="scientific">Dinothrombium tinctorium</name>
    <dbReference type="NCBI Taxonomy" id="1965070"/>
    <lineage>
        <taxon>Eukaryota</taxon>
        <taxon>Metazoa</taxon>
        <taxon>Ecdysozoa</taxon>
        <taxon>Arthropoda</taxon>
        <taxon>Chelicerata</taxon>
        <taxon>Arachnida</taxon>
        <taxon>Acari</taxon>
        <taxon>Acariformes</taxon>
        <taxon>Trombidiformes</taxon>
        <taxon>Prostigmata</taxon>
        <taxon>Anystina</taxon>
        <taxon>Parasitengona</taxon>
        <taxon>Trombidioidea</taxon>
        <taxon>Trombidiidae</taxon>
        <taxon>Dinothrombium</taxon>
    </lineage>
</organism>
<sequence>MTKNIFWELEIPPKIHDANLTIQNEGCFIQLTDTHIDDQYRLGSCTNCGGILCCRESNGNCSNENSAGPWGDYTCDMPERTFESALLEASEKHDTKFWLFTGDFCAHDIWEINRDDVMSDIGRTWELLLKYAKGKVYPVIGNHESPVINCFPPPEIQNELSIQWLYEYMSDLSKDILSPDSLITLRRAGNYKEFLDENTVLLVVNSNYCARLNFWLFYDPIDAGSQLSWLIDELLAAELNNHKVHIAMHIPPDNRECIEAWTYNYIRIIERFQQLIVGQYFGHTHFDEIRLIYSLVDEKTPIGVQYITPAQTQFSHTNSAYRKFCYNNGQLSDIFTYYFDLFENNLLPNSRIMWKKEYETVKDYELMDLSPTSWNHFLQQMHDNTTKRQQYLLHYSSISRHENFQNISKEKEAKILNDIPIKKPFENPPNSIETF</sequence>
<comment type="caution">
    <text evidence="12">The sequence shown here is derived from an EMBL/GenBank/DDBJ whole genome shotgun (WGS) entry which is preliminary data.</text>
</comment>
<dbReference type="STRING" id="1965070.A0A3S3SNC9"/>
<comment type="subcellular location">
    <subcellularLocation>
        <location evidence="2">Secreted</location>
    </subcellularLocation>
</comment>
<dbReference type="InterPro" id="IPR045473">
    <property type="entry name" value="ASM_C"/>
</dbReference>
<keyword evidence="6" id="KW-0732">Signal</keyword>
<accession>A0A3S3SNC9</accession>
<feature type="domain" description="Sphingomyelin phosphodiesterase C-terminal" evidence="11">
    <location>
        <begin position="316"/>
        <end position="395"/>
    </location>
</feature>
<comment type="cofactor">
    <cofactor evidence="1">
        <name>Zn(2+)</name>
        <dbReference type="ChEBI" id="CHEBI:29105"/>
    </cofactor>
</comment>
<dbReference type="GO" id="GO:0006685">
    <property type="term" value="P:sphingomyelin catabolic process"/>
    <property type="evidence" value="ECO:0007669"/>
    <property type="project" value="TreeGrafter"/>
</dbReference>
<evidence type="ECO:0000256" key="9">
    <source>
        <dbReference type="ARBA" id="ARBA00023180"/>
    </source>
</evidence>
<dbReference type="GO" id="GO:0046872">
    <property type="term" value="F:metal ion binding"/>
    <property type="evidence" value="ECO:0007669"/>
    <property type="project" value="UniProtKB-KW"/>
</dbReference>
<protein>
    <submittedName>
        <fullName evidence="12">Sphingomyelin phosphodiesterase-like protein 2</fullName>
    </submittedName>
</protein>
<evidence type="ECO:0000259" key="10">
    <source>
        <dbReference type="Pfam" id="PF00149"/>
    </source>
</evidence>
<dbReference type="InterPro" id="IPR029052">
    <property type="entry name" value="Metallo-depent_PP-like"/>
</dbReference>
<evidence type="ECO:0000256" key="6">
    <source>
        <dbReference type="ARBA" id="ARBA00022729"/>
    </source>
</evidence>
<dbReference type="GO" id="GO:0061750">
    <property type="term" value="F:acid sphingomyelin phosphodiesterase activity"/>
    <property type="evidence" value="ECO:0007669"/>
    <property type="project" value="TreeGrafter"/>
</dbReference>
<keyword evidence="4" id="KW-0964">Secreted</keyword>
<evidence type="ECO:0000259" key="11">
    <source>
        <dbReference type="Pfam" id="PF19272"/>
    </source>
</evidence>
<evidence type="ECO:0000256" key="7">
    <source>
        <dbReference type="ARBA" id="ARBA00022801"/>
    </source>
</evidence>
<keyword evidence="13" id="KW-1185">Reference proteome</keyword>
<keyword evidence="9" id="KW-0325">Glycoprotein</keyword>
<keyword evidence="7" id="KW-0378">Hydrolase</keyword>
<dbReference type="CDD" id="cd00842">
    <property type="entry name" value="MPP_ASMase"/>
    <property type="match status" value="1"/>
</dbReference>
<dbReference type="OrthoDB" id="6508559at2759"/>
<dbReference type="GO" id="GO:0016020">
    <property type="term" value="C:membrane"/>
    <property type="evidence" value="ECO:0007669"/>
    <property type="project" value="GOC"/>
</dbReference>
<proteinExistence type="inferred from homology"/>
<dbReference type="AlphaFoldDB" id="A0A3S3SNC9"/>
<keyword evidence="5" id="KW-0479">Metal-binding</keyword>
<evidence type="ECO:0000256" key="2">
    <source>
        <dbReference type="ARBA" id="ARBA00004613"/>
    </source>
</evidence>
<dbReference type="GO" id="GO:0005764">
    <property type="term" value="C:lysosome"/>
    <property type="evidence" value="ECO:0007669"/>
    <property type="project" value="TreeGrafter"/>
</dbReference>
<dbReference type="PANTHER" id="PTHR10340">
    <property type="entry name" value="SPHINGOMYELIN PHOSPHODIESTERASE"/>
    <property type="match status" value="1"/>
</dbReference>
<dbReference type="InterPro" id="IPR004843">
    <property type="entry name" value="Calcineurin-like_PHP"/>
</dbReference>
<reference evidence="12 13" key="1">
    <citation type="journal article" date="2018" name="Gigascience">
        <title>Genomes of trombidid mites reveal novel predicted allergens and laterally-transferred genes associated with secondary metabolism.</title>
        <authorList>
            <person name="Dong X."/>
            <person name="Chaisiri K."/>
            <person name="Xia D."/>
            <person name="Armstrong S.D."/>
            <person name="Fang Y."/>
            <person name="Donnelly M.J."/>
            <person name="Kadowaki T."/>
            <person name="McGarry J.W."/>
            <person name="Darby A.C."/>
            <person name="Makepeace B.L."/>
        </authorList>
    </citation>
    <scope>NUCLEOTIDE SEQUENCE [LARGE SCALE GENOMIC DNA]</scope>
    <source>
        <strain evidence="12">UoL-WK</strain>
    </source>
</reference>
<dbReference type="Pfam" id="PF19272">
    <property type="entry name" value="ASMase_C"/>
    <property type="match status" value="1"/>
</dbReference>
<evidence type="ECO:0000256" key="5">
    <source>
        <dbReference type="ARBA" id="ARBA00022723"/>
    </source>
</evidence>
<dbReference type="Pfam" id="PF00149">
    <property type="entry name" value="Metallophos"/>
    <property type="match status" value="1"/>
</dbReference>
<name>A0A3S3SNC9_9ACAR</name>
<dbReference type="InterPro" id="IPR041805">
    <property type="entry name" value="ASMase/PPN1_MPP"/>
</dbReference>
<comment type="similarity">
    <text evidence="3">Belongs to the acid sphingomyelinase family.</text>
</comment>
<feature type="domain" description="Calcineurin-like phosphoesterase" evidence="10">
    <location>
        <begin position="29"/>
        <end position="285"/>
    </location>
</feature>
<dbReference type="GO" id="GO:0046513">
    <property type="term" value="P:ceramide biosynthetic process"/>
    <property type="evidence" value="ECO:0007669"/>
    <property type="project" value="TreeGrafter"/>
</dbReference>
<dbReference type="Proteomes" id="UP000285301">
    <property type="component" value="Unassembled WGS sequence"/>
</dbReference>
<evidence type="ECO:0000256" key="1">
    <source>
        <dbReference type="ARBA" id="ARBA00001947"/>
    </source>
</evidence>
<evidence type="ECO:0000256" key="3">
    <source>
        <dbReference type="ARBA" id="ARBA00008234"/>
    </source>
</evidence>
<dbReference type="PANTHER" id="PTHR10340:SF34">
    <property type="entry name" value="SPHINGOMYELIN PHOSPHODIESTERASE"/>
    <property type="match status" value="1"/>
</dbReference>